<name>A0A2S6GUR3_9PSEU</name>
<feature type="transmembrane region" description="Helical" evidence="2">
    <location>
        <begin position="500"/>
        <end position="523"/>
    </location>
</feature>
<accession>A0A2S6GUR3</accession>
<dbReference type="AlphaFoldDB" id="A0A2S6GUR3"/>
<dbReference type="Gene3D" id="1.25.40.10">
    <property type="entry name" value="Tetratricopeptide repeat domain"/>
    <property type="match status" value="2"/>
</dbReference>
<dbReference type="PANTHER" id="PTHR12558">
    <property type="entry name" value="CELL DIVISION CYCLE 16,23,27"/>
    <property type="match status" value="1"/>
</dbReference>
<dbReference type="RefSeq" id="WP_104478520.1">
    <property type="nucleotide sequence ID" value="NZ_CP154825.1"/>
</dbReference>
<keyword evidence="2" id="KW-0812">Transmembrane</keyword>
<evidence type="ECO:0008006" key="5">
    <source>
        <dbReference type="Google" id="ProtNLM"/>
    </source>
</evidence>
<dbReference type="EMBL" id="PTIX01000004">
    <property type="protein sequence ID" value="PPK68985.1"/>
    <property type="molecule type" value="Genomic_DNA"/>
</dbReference>
<protein>
    <recommendedName>
        <fullName evidence="5">Tetratricopeptide repeat protein</fullName>
    </recommendedName>
</protein>
<gene>
    <name evidence="3" type="ORF">CLV40_104232</name>
</gene>
<evidence type="ECO:0000313" key="3">
    <source>
        <dbReference type="EMBL" id="PPK68985.1"/>
    </source>
</evidence>
<feature type="transmembrane region" description="Helical" evidence="2">
    <location>
        <begin position="460"/>
        <end position="480"/>
    </location>
</feature>
<dbReference type="GO" id="GO:0016567">
    <property type="term" value="P:protein ubiquitination"/>
    <property type="evidence" value="ECO:0007669"/>
    <property type="project" value="TreeGrafter"/>
</dbReference>
<evidence type="ECO:0000256" key="2">
    <source>
        <dbReference type="SAM" id="Phobius"/>
    </source>
</evidence>
<proteinExistence type="predicted"/>
<keyword evidence="4" id="KW-1185">Reference proteome</keyword>
<dbReference type="Proteomes" id="UP000239203">
    <property type="component" value="Unassembled WGS sequence"/>
</dbReference>
<feature type="transmembrane region" description="Helical" evidence="2">
    <location>
        <begin position="529"/>
        <end position="550"/>
    </location>
</feature>
<dbReference type="OrthoDB" id="3686302at2"/>
<keyword evidence="2" id="KW-0472">Membrane</keyword>
<dbReference type="SMART" id="SM00028">
    <property type="entry name" value="TPR"/>
    <property type="match status" value="2"/>
</dbReference>
<dbReference type="SUPFAM" id="SSF48452">
    <property type="entry name" value="TPR-like"/>
    <property type="match status" value="1"/>
</dbReference>
<sequence>MVESIDTVLVEAAQLTAVGRAVDAIALLRPVLVVHPDNSEAWCRLAAALLDAGDYQLCLDAAKRAITLGERSWAHRLASLSLAEMGRHEEAVVSAREAARRDPRDWRSLVTLSEVLGPVSPEESLETARRAAAVAPEVPRVHEVLGVAADRARDGELARRAYTDALLLDPGNAEVRARLDRLPRSIGARRTRAFARGLTDGTEPAWQPGTRAVGAARPEAQPAVEAEVIALPNRAEHVVAGQVEEAQDPVDARVDEPVPGTVRLSDGDVAGGEWAVGRSEVEQDVAPDPAEPKAWTVEAEWRQRMSSVWPVPAEPEPRDEVEPLIQVVAEPVPAEPPAARPPVREPRVPRAAVARPPVRERAAPRPPVAEPVVDDLAEPVVTGAPEGGPAEPARRVRRPVRKIVRQPAPEAVAVDVAQPKVVFGKPQQISLWLILRRSAGWQTIGGFLLVLAGRPQPSPLLAWFALALLGTVSVLAALGYRAIPARNRLAPEELLRRMPLLTVGAILLTLGTVMLALWTVALALGAGGVGVLVAAVVLSLAASLVGWLGLRRAAIR</sequence>
<dbReference type="GO" id="GO:0051301">
    <property type="term" value="P:cell division"/>
    <property type="evidence" value="ECO:0007669"/>
    <property type="project" value="TreeGrafter"/>
</dbReference>
<feature type="region of interest" description="Disordered" evidence="1">
    <location>
        <begin position="333"/>
        <end position="370"/>
    </location>
</feature>
<evidence type="ECO:0000313" key="4">
    <source>
        <dbReference type="Proteomes" id="UP000239203"/>
    </source>
</evidence>
<reference evidence="3 4" key="1">
    <citation type="submission" date="2018-02" db="EMBL/GenBank/DDBJ databases">
        <title>Genomic Encyclopedia of Archaeal and Bacterial Type Strains, Phase II (KMG-II): from individual species to whole genera.</title>
        <authorList>
            <person name="Goeker M."/>
        </authorList>
    </citation>
    <scope>NUCLEOTIDE SEQUENCE [LARGE SCALE GENOMIC DNA]</scope>
    <source>
        <strain evidence="3 4">YU 961-1</strain>
    </source>
</reference>
<comment type="caution">
    <text evidence="3">The sequence shown here is derived from an EMBL/GenBank/DDBJ whole genome shotgun (WGS) entry which is preliminary data.</text>
</comment>
<dbReference type="InterPro" id="IPR019734">
    <property type="entry name" value="TPR_rpt"/>
</dbReference>
<organism evidence="3 4">
    <name type="scientific">Actinokineospora auranticolor</name>
    <dbReference type="NCBI Taxonomy" id="155976"/>
    <lineage>
        <taxon>Bacteria</taxon>
        <taxon>Bacillati</taxon>
        <taxon>Actinomycetota</taxon>
        <taxon>Actinomycetes</taxon>
        <taxon>Pseudonocardiales</taxon>
        <taxon>Pseudonocardiaceae</taxon>
        <taxon>Actinokineospora</taxon>
    </lineage>
</organism>
<dbReference type="PANTHER" id="PTHR12558:SF36">
    <property type="entry name" value="ANAPHASE-PROMOTING COMPLEX SUBUNIT 7"/>
    <property type="match status" value="1"/>
</dbReference>
<dbReference type="InterPro" id="IPR011990">
    <property type="entry name" value="TPR-like_helical_dom_sf"/>
</dbReference>
<evidence type="ECO:0000256" key="1">
    <source>
        <dbReference type="SAM" id="MobiDB-lite"/>
    </source>
</evidence>
<keyword evidence="2" id="KW-1133">Transmembrane helix</keyword>